<evidence type="ECO:0000256" key="2">
    <source>
        <dbReference type="ARBA" id="ARBA00023002"/>
    </source>
</evidence>
<feature type="transmembrane region" description="Helical" evidence="3">
    <location>
        <begin position="6"/>
        <end position="24"/>
    </location>
</feature>
<dbReference type="InterPro" id="IPR015590">
    <property type="entry name" value="Aldehyde_DH_dom"/>
</dbReference>
<evidence type="ECO:0000259" key="4">
    <source>
        <dbReference type="Pfam" id="PF00171"/>
    </source>
</evidence>
<dbReference type="InterPro" id="IPR016161">
    <property type="entry name" value="Ald_DH/histidinol_DH"/>
</dbReference>
<keyword evidence="3" id="KW-1133">Transmembrane helix</keyword>
<dbReference type="FunCoup" id="F4NSQ9">
    <property type="interactions" value="44"/>
</dbReference>
<dbReference type="FunFam" id="3.40.309.10:FF:000024">
    <property type="entry name" value="Betaine aldehyde dehydrogenase"/>
    <property type="match status" value="1"/>
</dbReference>
<dbReference type="EMBL" id="GL882879">
    <property type="protein sequence ID" value="EGF83451.1"/>
    <property type="molecule type" value="Genomic_DNA"/>
</dbReference>
<dbReference type="Pfam" id="PF00171">
    <property type="entry name" value="Aldedh"/>
    <property type="match status" value="1"/>
</dbReference>
<keyword evidence="3" id="KW-0812">Transmembrane</keyword>
<feature type="domain" description="Aldehyde dehydrogenase" evidence="4">
    <location>
        <begin position="72"/>
        <end position="527"/>
    </location>
</feature>
<dbReference type="OrthoDB" id="310895at2759"/>
<dbReference type="HOGENOM" id="CLU_005391_1_0_1"/>
<dbReference type="Proteomes" id="UP000007241">
    <property type="component" value="Unassembled WGS sequence"/>
</dbReference>
<dbReference type="InParanoid" id="F4NSQ9"/>
<name>F4NSQ9_BATDJ</name>
<dbReference type="InterPro" id="IPR016160">
    <property type="entry name" value="Ald_DH_CS_CYS"/>
</dbReference>
<dbReference type="InterPro" id="IPR016162">
    <property type="entry name" value="Ald_DH_N"/>
</dbReference>
<sequence>MVVIELNVLAAFYVLGSVVAIYAIKRIAKALVLCVQPIPKFFVVPPKEADFGWKPSKGPTQISSVRDPKNPAKIICYDPATGYSLGERDIVSPEQVKSIVDKARIAQQIYATTTFEQRRTLLRSLLDWIVDNQDLICRVATRDSGKSLIDGNFGEILTTCEKLRWTIQHGENALRSEVREPGMVMVHKIPRVDYLPIGVMGCIVSWNYPFHNVFGPVVSALMAGNACVVKCSEQVAWSTTFWQSIISAALTANNISEDLVVFMNGFGETGQALVDAADKITFIGSPGVGKIIMKQASHTLTPVILELGGKDCALVFDDCDYEQFRHNSMRYSFQNSGQNCAGLERVIIHESLYDRYISDTIETIRKLRVGASLHEEVDCGAITMFSQIGIIQSLVDDAIKMGAKVQIGGSTYKNPNFPYGQYFTPTLLTGITTKMRISQEEIFGPVLMVMKFKTEEEAIALANSSPFGLGSGVFTLDIQKGERVARKLRVGFSNINDFGVNYLCQGLPFAGVGISGIDRFAGVEGLRGNCHPRAMTSDRFNFMGVRTTLPQLLHYPIVPAGKEFQESLIQMLFALNPVSRVIGLMRVAKISILGHA</sequence>
<dbReference type="GeneID" id="18240359"/>
<dbReference type="AlphaFoldDB" id="F4NSQ9"/>
<dbReference type="GO" id="GO:0004029">
    <property type="term" value="F:aldehyde dehydrogenase (NAD+) activity"/>
    <property type="evidence" value="ECO:0000318"/>
    <property type="project" value="GO_Central"/>
</dbReference>
<reference evidence="5 6" key="1">
    <citation type="submission" date="2009-12" db="EMBL/GenBank/DDBJ databases">
        <title>The draft genome of Batrachochytrium dendrobatidis.</title>
        <authorList>
            <consortium name="US DOE Joint Genome Institute (JGI-PGF)"/>
            <person name="Kuo A."/>
            <person name="Salamov A."/>
            <person name="Schmutz J."/>
            <person name="Lucas S."/>
            <person name="Pitluck S."/>
            <person name="Rosenblum E."/>
            <person name="Stajich J."/>
            <person name="Eisen M."/>
            <person name="Grigoriev I.V."/>
        </authorList>
    </citation>
    <scope>NUCLEOTIDE SEQUENCE [LARGE SCALE GENOMIC DNA]</scope>
    <source>
        <strain evidence="6">JAM81 / FGSC 10211</strain>
    </source>
</reference>
<dbReference type="InterPro" id="IPR016163">
    <property type="entry name" value="Ald_DH_C"/>
</dbReference>
<dbReference type="PROSITE" id="PS00070">
    <property type="entry name" value="ALDEHYDE_DEHYDR_CYS"/>
    <property type="match status" value="1"/>
</dbReference>
<accession>F4NSQ9</accession>
<dbReference type="STRING" id="684364.F4NSQ9"/>
<gene>
    <name evidence="5" type="ORF">BATDEDRAFT_34207</name>
</gene>
<evidence type="ECO:0000313" key="6">
    <source>
        <dbReference type="Proteomes" id="UP000007241"/>
    </source>
</evidence>
<dbReference type="Gene3D" id="3.40.309.10">
    <property type="entry name" value="Aldehyde Dehydrogenase, Chain A, domain 2"/>
    <property type="match status" value="1"/>
</dbReference>
<organism evidence="5 6">
    <name type="scientific">Batrachochytrium dendrobatidis (strain JAM81 / FGSC 10211)</name>
    <name type="common">Frog chytrid fungus</name>
    <dbReference type="NCBI Taxonomy" id="684364"/>
    <lineage>
        <taxon>Eukaryota</taxon>
        <taxon>Fungi</taxon>
        <taxon>Fungi incertae sedis</taxon>
        <taxon>Chytridiomycota</taxon>
        <taxon>Chytridiomycota incertae sedis</taxon>
        <taxon>Chytridiomycetes</taxon>
        <taxon>Rhizophydiales</taxon>
        <taxon>Rhizophydiales incertae sedis</taxon>
        <taxon>Batrachochytrium</taxon>
    </lineage>
</organism>
<proteinExistence type="inferred from homology"/>
<keyword evidence="2" id="KW-0560">Oxidoreductase</keyword>
<protein>
    <recommendedName>
        <fullName evidence="4">Aldehyde dehydrogenase domain-containing protein</fullName>
    </recommendedName>
</protein>
<comment type="similarity">
    <text evidence="1">Belongs to the aldehyde dehydrogenase family.</text>
</comment>
<dbReference type="PANTHER" id="PTHR11699">
    <property type="entry name" value="ALDEHYDE DEHYDROGENASE-RELATED"/>
    <property type="match status" value="1"/>
</dbReference>
<dbReference type="SUPFAM" id="SSF53720">
    <property type="entry name" value="ALDH-like"/>
    <property type="match status" value="1"/>
</dbReference>
<dbReference type="RefSeq" id="XP_006675787.1">
    <property type="nucleotide sequence ID" value="XM_006675724.1"/>
</dbReference>
<evidence type="ECO:0000313" key="5">
    <source>
        <dbReference type="EMBL" id="EGF83451.1"/>
    </source>
</evidence>
<evidence type="ECO:0000256" key="3">
    <source>
        <dbReference type="SAM" id="Phobius"/>
    </source>
</evidence>
<keyword evidence="6" id="KW-1185">Reference proteome</keyword>
<dbReference type="OMA" id="ILMRGTF"/>
<keyword evidence="3" id="KW-0472">Membrane</keyword>
<evidence type="ECO:0000256" key="1">
    <source>
        <dbReference type="ARBA" id="ARBA00009986"/>
    </source>
</evidence>
<dbReference type="Gene3D" id="3.40.605.10">
    <property type="entry name" value="Aldehyde Dehydrogenase, Chain A, domain 1"/>
    <property type="match status" value="1"/>
</dbReference>